<feature type="active site" evidence="6">
    <location>
        <position position="34"/>
    </location>
</feature>
<feature type="domain" description="CheR-type methyltransferase" evidence="9">
    <location>
        <begin position="191"/>
        <end position="443"/>
    </location>
</feature>
<dbReference type="SUPFAM" id="SSF57997">
    <property type="entry name" value="Tropomyosin"/>
    <property type="match status" value="1"/>
</dbReference>
<dbReference type="Pfam" id="PF13426">
    <property type="entry name" value="PAS_9"/>
    <property type="match status" value="1"/>
</dbReference>
<dbReference type="PRINTS" id="PR00996">
    <property type="entry name" value="CHERMTFRASE"/>
</dbReference>
<dbReference type="Proteomes" id="UP000217784">
    <property type="component" value="Unassembled WGS sequence"/>
</dbReference>
<dbReference type="PROSITE" id="PS50122">
    <property type="entry name" value="CHEB"/>
    <property type="match status" value="1"/>
</dbReference>
<name>A0A2A2H5E0_METBR</name>
<keyword evidence="7" id="KW-0175">Coiled coil</keyword>
<evidence type="ECO:0000256" key="4">
    <source>
        <dbReference type="ARBA" id="ARBA00022679"/>
    </source>
</evidence>
<dbReference type="CDD" id="cd16434">
    <property type="entry name" value="CheB-CheR_fusion"/>
    <property type="match status" value="1"/>
</dbReference>
<dbReference type="PANTHER" id="PTHR24422:SF27">
    <property type="entry name" value="PROTEIN-GLUTAMATE O-METHYLTRANSFERASE"/>
    <property type="match status" value="1"/>
</dbReference>
<proteinExistence type="predicted"/>
<dbReference type="InterPro" id="IPR035965">
    <property type="entry name" value="PAS-like_dom_sf"/>
</dbReference>
<dbReference type="Gene3D" id="3.40.50.150">
    <property type="entry name" value="Vaccinia Virus protein VP39"/>
    <property type="match status" value="1"/>
</dbReference>
<evidence type="ECO:0000313" key="10">
    <source>
        <dbReference type="EMBL" id="PAV04587.1"/>
    </source>
</evidence>
<comment type="caution">
    <text evidence="10">The sequence shown here is derived from an EMBL/GenBank/DDBJ whole genome shotgun (WGS) entry which is preliminary data.</text>
</comment>
<dbReference type="InterPro" id="IPR000014">
    <property type="entry name" value="PAS"/>
</dbReference>
<feature type="coiled-coil region" evidence="7">
    <location>
        <begin position="647"/>
        <end position="709"/>
    </location>
</feature>
<evidence type="ECO:0000256" key="6">
    <source>
        <dbReference type="PROSITE-ProRule" id="PRU00050"/>
    </source>
</evidence>
<dbReference type="InterPro" id="IPR000673">
    <property type="entry name" value="Sig_transdc_resp-reg_Me-estase"/>
</dbReference>
<keyword evidence="6" id="KW-0145">Chemotaxis</keyword>
<keyword evidence="3" id="KW-0489">Methyltransferase</keyword>
<organism evidence="10 11">
    <name type="scientific">Methanobacterium bryantii</name>
    <dbReference type="NCBI Taxonomy" id="2161"/>
    <lineage>
        <taxon>Archaea</taxon>
        <taxon>Methanobacteriati</taxon>
        <taxon>Methanobacteriota</taxon>
        <taxon>Methanomada group</taxon>
        <taxon>Methanobacteria</taxon>
        <taxon>Methanobacteriales</taxon>
        <taxon>Methanobacteriaceae</taxon>
        <taxon>Methanobacterium</taxon>
    </lineage>
</organism>
<evidence type="ECO:0000259" key="9">
    <source>
        <dbReference type="PROSITE" id="PS50123"/>
    </source>
</evidence>
<reference evidence="10 11" key="1">
    <citation type="journal article" date="2017" name="BMC Genomics">
        <title>Genomic analysis of methanogenic archaea reveals a shift towards energy conservation.</title>
        <authorList>
            <person name="Gilmore S.P."/>
            <person name="Henske J.K."/>
            <person name="Sexton J.A."/>
            <person name="Solomon K.V."/>
            <person name="Seppala S."/>
            <person name="Yoo J.I."/>
            <person name="Huyett L.M."/>
            <person name="Pressman A."/>
            <person name="Cogan J.Z."/>
            <person name="Kivenson V."/>
            <person name="Peng X."/>
            <person name="Tan Y."/>
            <person name="Valentine D.L."/>
            <person name="O'Malley M.A."/>
        </authorList>
    </citation>
    <scope>NUCLEOTIDE SEQUENCE [LARGE SCALE GENOMIC DNA]</scope>
    <source>
        <strain evidence="10 11">M.o.H.</strain>
    </source>
</reference>
<sequence>MVGIGSSAGGLEALEKLFSNMPKDTGMGFVLIQHLDPSHESTMADLISRYTDMEVLVIQDGMPVKPDKLYVIPPNKEVGIKNGILHLYKPLEPHGFRMPINLFFQALGNDQGKNSIGIILSGFGSDGTKGLSSIKGAGGMVMAQDPASAQSDSMPSSAIATDLVDHIAPPEKIPECLISYIKHLKKMPPITVIEQDEETLDSIRKILVLVKNSTGHDFSLYKKSTINRRIGRRMAILRIDNISDYLKHIQKNPHEANVLFKEFLINVTSFFRDPQSYKSFKKNITSQLLEKKANGDTLRIWIPGCATGEEAYSIAILIQEYMEKTEKTFNIQLFGTDINKDAIETARIGTYPPTISSEVTPEWLKKFFSKKEDNYKVNRDIREMAVFALHDLLKDPPFINLDIISCRNVLIYLNKDAQKKVLSSFNYGLKPDGILFLGPSESIGPFIDSFKNLDSKWKIYKNISKPRSNKELTTYPYSELHYGNRDIEIMEKNGKSGPEMTQIVEKIIIENYAPSLVITDKQGTINFIYGRVGKYLEPAQGSASLNILDMAREGIKFELSSAIDNAVSKGEEIEYTNLEVKTNGNFQPINLKVKPINKPESMKGLLMVIFEDIGSPEDVGKSENLPKTVPKKNERIIKLESELKVTKKRLQTTIGQLETSNEELKSANEELQSMNEELQSTNEELETSKEELQSLNEELLTVNSELQTKIGEMTEINDDMNNLLNSTEIATIFVDKDIKIKRFTKEATKIINLIPHDIGRPLTDIVSNLEYTKLIEDSQDVVKRVIYKEKEVRTKDGKWYLARIVPYKTHENIIAGAVLTFVDIDQQKKARILTQHSLDYVESILETVREPLIVLDNEARIISANKSFYNKFKVTEKNTQGKLLYSLGNNQWDILELKELLEKVIFKDQTFENFMVEHEFPRIGYKKMLLNARKIYQKGVEKEMTLLAIEDVTKIK</sequence>
<protein>
    <recommendedName>
        <fullName evidence="2">protein-glutamate O-methyltransferase</fullName>
        <ecNumber evidence="2">2.1.1.80</ecNumber>
    </recommendedName>
</protein>
<comment type="catalytic activity">
    <reaction evidence="1">
        <text>L-glutamyl-[protein] + S-adenosyl-L-methionine = [protein]-L-glutamate 5-O-methyl ester + S-adenosyl-L-homocysteine</text>
        <dbReference type="Rhea" id="RHEA:24452"/>
        <dbReference type="Rhea" id="RHEA-COMP:10208"/>
        <dbReference type="Rhea" id="RHEA-COMP:10311"/>
        <dbReference type="ChEBI" id="CHEBI:29973"/>
        <dbReference type="ChEBI" id="CHEBI:57856"/>
        <dbReference type="ChEBI" id="CHEBI:59789"/>
        <dbReference type="ChEBI" id="CHEBI:82795"/>
        <dbReference type="EC" id="2.1.1.80"/>
    </reaction>
</comment>
<dbReference type="Pfam" id="PF13596">
    <property type="entry name" value="PAS_10"/>
    <property type="match status" value="1"/>
</dbReference>
<dbReference type="Gene3D" id="3.40.50.180">
    <property type="entry name" value="Methylesterase CheB, C-terminal domain"/>
    <property type="match status" value="1"/>
</dbReference>
<dbReference type="Pfam" id="PF03705">
    <property type="entry name" value="CheR_N"/>
    <property type="match status" value="1"/>
</dbReference>
<dbReference type="InterPro" id="IPR000780">
    <property type="entry name" value="CheR_MeTrfase"/>
</dbReference>
<evidence type="ECO:0000313" key="11">
    <source>
        <dbReference type="Proteomes" id="UP000217784"/>
    </source>
</evidence>
<dbReference type="AlphaFoldDB" id="A0A2A2H5E0"/>
<dbReference type="InterPro" id="IPR050903">
    <property type="entry name" value="Bact_Chemotaxis_MeTrfase"/>
</dbReference>
<dbReference type="InterPro" id="IPR035909">
    <property type="entry name" value="CheB_C"/>
</dbReference>
<gene>
    <name evidence="10" type="ORF">ASJ80_06255</name>
</gene>
<dbReference type="GO" id="GO:0008983">
    <property type="term" value="F:protein-glutamate O-methyltransferase activity"/>
    <property type="evidence" value="ECO:0007669"/>
    <property type="project" value="UniProtKB-EC"/>
</dbReference>
<keyword evidence="6" id="KW-0378">Hydrolase</keyword>
<dbReference type="InterPro" id="IPR022642">
    <property type="entry name" value="CheR_C"/>
</dbReference>
<dbReference type="InterPro" id="IPR036804">
    <property type="entry name" value="CheR_N_sf"/>
</dbReference>
<dbReference type="SUPFAM" id="SSF53335">
    <property type="entry name" value="S-adenosyl-L-methionine-dependent methyltransferases"/>
    <property type="match status" value="1"/>
</dbReference>
<evidence type="ECO:0000256" key="5">
    <source>
        <dbReference type="ARBA" id="ARBA00022691"/>
    </source>
</evidence>
<evidence type="ECO:0000256" key="1">
    <source>
        <dbReference type="ARBA" id="ARBA00001541"/>
    </source>
</evidence>
<keyword evidence="5" id="KW-0949">S-adenosyl-L-methionine</keyword>
<keyword evidence="11" id="KW-1185">Reference proteome</keyword>
<dbReference type="EC" id="2.1.1.80" evidence="2"/>
<dbReference type="PROSITE" id="PS50123">
    <property type="entry name" value="CHER"/>
    <property type="match status" value="1"/>
</dbReference>
<dbReference type="Gene3D" id="1.10.155.10">
    <property type="entry name" value="Chemotaxis receptor methyltransferase CheR, N-terminal domain"/>
    <property type="match status" value="1"/>
</dbReference>
<dbReference type="InterPro" id="IPR022641">
    <property type="entry name" value="CheR_N"/>
</dbReference>
<dbReference type="Pfam" id="PF01339">
    <property type="entry name" value="CheB_methylest"/>
    <property type="match status" value="1"/>
</dbReference>
<dbReference type="GO" id="GO:0005737">
    <property type="term" value="C:cytoplasm"/>
    <property type="evidence" value="ECO:0007669"/>
    <property type="project" value="InterPro"/>
</dbReference>
<evidence type="ECO:0000259" key="8">
    <source>
        <dbReference type="PROSITE" id="PS50122"/>
    </source>
</evidence>
<evidence type="ECO:0000256" key="3">
    <source>
        <dbReference type="ARBA" id="ARBA00022603"/>
    </source>
</evidence>
<dbReference type="SMART" id="SM00138">
    <property type="entry name" value="MeTrc"/>
    <property type="match status" value="1"/>
</dbReference>
<dbReference type="InterPro" id="IPR029063">
    <property type="entry name" value="SAM-dependent_MTases_sf"/>
</dbReference>
<dbReference type="Pfam" id="PF01739">
    <property type="entry name" value="CheR"/>
    <property type="match status" value="1"/>
</dbReference>
<dbReference type="SUPFAM" id="SSF47757">
    <property type="entry name" value="Chemotaxis receptor methyltransferase CheR, N-terminal domain"/>
    <property type="match status" value="1"/>
</dbReference>
<feature type="domain" description="CheB-type methylesterase" evidence="8">
    <location>
        <begin position="1"/>
        <end position="184"/>
    </location>
</feature>
<dbReference type="GO" id="GO:0032259">
    <property type="term" value="P:methylation"/>
    <property type="evidence" value="ECO:0007669"/>
    <property type="project" value="UniProtKB-KW"/>
</dbReference>
<evidence type="ECO:0000256" key="7">
    <source>
        <dbReference type="SAM" id="Coils"/>
    </source>
</evidence>
<evidence type="ECO:0000256" key="2">
    <source>
        <dbReference type="ARBA" id="ARBA00012534"/>
    </source>
</evidence>
<dbReference type="EMBL" id="LMVM01000023">
    <property type="protein sequence ID" value="PAV04587.1"/>
    <property type="molecule type" value="Genomic_DNA"/>
</dbReference>
<dbReference type="SUPFAM" id="SSF55785">
    <property type="entry name" value="PYP-like sensor domain (PAS domain)"/>
    <property type="match status" value="2"/>
</dbReference>
<feature type="active site" evidence="6">
    <location>
        <position position="126"/>
    </location>
</feature>
<dbReference type="GO" id="GO:0008984">
    <property type="term" value="F:protein-glutamate methylesterase activity"/>
    <property type="evidence" value="ECO:0007669"/>
    <property type="project" value="InterPro"/>
</dbReference>
<accession>A0A2A2H5E0</accession>
<feature type="active site" evidence="6">
    <location>
        <position position="7"/>
    </location>
</feature>
<dbReference type="PANTHER" id="PTHR24422">
    <property type="entry name" value="CHEMOTAXIS PROTEIN METHYLTRANSFERASE"/>
    <property type="match status" value="1"/>
</dbReference>
<dbReference type="SUPFAM" id="SSF52738">
    <property type="entry name" value="Methylesterase CheB, C-terminal domain"/>
    <property type="match status" value="1"/>
</dbReference>
<keyword evidence="4" id="KW-0808">Transferase</keyword>
<dbReference type="CDD" id="cd02440">
    <property type="entry name" value="AdoMet_MTases"/>
    <property type="match status" value="1"/>
</dbReference>
<dbReference type="GO" id="GO:0000156">
    <property type="term" value="F:phosphorelay response regulator activity"/>
    <property type="evidence" value="ECO:0007669"/>
    <property type="project" value="InterPro"/>
</dbReference>
<dbReference type="GO" id="GO:0006935">
    <property type="term" value="P:chemotaxis"/>
    <property type="evidence" value="ECO:0007669"/>
    <property type="project" value="UniProtKB-UniRule"/>
</dbReference>
<dbReference type="Gene3D" id="3.30.450.20">
    <property type="entry name" value="PAS domain"/>
    <property type="match status" value="2"/>
</dbReference>